<dbReference type="EMBL" id="HBEG01017681">
    <property type="protein sequence ID" value="CAD8355310.1"/>
    <property type="molecule type" value="Transcribed_RNA"/>
</dbReference>
<organism evidence="3">
    <name type="scientific">Pyrodinium bahamense</name>
    <dbReference type="NCBI Taxonomy" id="73915"/>
    <lineage>
        <taxon>Eukaryota</taxon>
        <taxon>Sar</taxon>
        <taxon>Alveolata</taxon>
        <taxon>Dinophyceae</taxon>
        <taxon>Gonyaulacales</taxon>
        <taxon>Pyrocystaceae</taxon>
        <taxon>Pyrodinium</taxon>
    </lineage>
</organism>
<dbReference type="InterPro" id="IPR050964">
    <property type="entry name" value="Striated_Muscle_Regulatory"/>
</dbReference>
<dbReference type="PANTHER" id="PTHR13817:SF73">
    <property type="entry name" value="FIBRONECTIN TYPE-III DOMAIN-CONTAINING PROTEIN"/>
    <property type="match status" value="1"/>
</dbReference>
<keyword evidence="1" id="KW-0677">Repeat</keyword>
<dbReference type="SMART" id="SM00060">
    <property type="entry name" value="FN3"/>
    <property type="match status" value="5"/>
</dbReference>
<feature type="domain" description="Fibronectin type-III" evidence="2">
    <location>
        <begin position="276"/>
        <end position="382"/>
    </location>
</feature>
<dbReference type="InterPro" id="IPR003961">
    <property type="entry name" value="FN3_dom"/>
</dbReference>
<evidence type="ECO:0000256" key="1">
    <source>
        <dbReference type="ARBA" id="ARBA00022737"/>
    </source>
</evidence>
<protein>
    <recommendedName>
        <fullName evidence="2">Fibronectin type-III domain-containing protein</fullName>
    </recommendedName>
</protein>
<feature type="domain" description="Fibronectin type-III" evidence="2">
    <location>
        <begin position="60"/>
        <end position="169"/>
    </location>
</feature>
<name>A0A7S0A7G0_9DINO</name>
<dbReference type="InterPro" id="IPR036116">
    <property type="entry name" value="FN3_sf"/>
</dbReference>
<dbReference type="PROSITE" id="PS50853">
    <property type="entry name" value="FN3"/>
    <property type="match status" value="4"/>
</dbReference>
<evidence type="ECO:0000313" key="3">
    <source>
        <dbReference type="EMBL" id="CAD8355310.1"/>
    </source>
</evidence>
<feature type="domain" description="Fibronectin type-III" evidence="2">
    <location>
        <begin position="494"/>
        <end position="588"/>
    </location>
</feature>
<accession>A0A7S0A7G0</accession>
<dbReference type="PRINTS" id="PR00014">
    <property type="entry name" value="FNTYPEIII"/>
</dbReference>
<reference evidence="3" key="1">
    <citation type="submission" date="2021-01" db="EMBL/GenBank/DDBJ databases">
        <authorList>
            <person name="Corre E."/>
            <person name="Pelletier E."/>
            <person name="Niang G."/>
            <person name="Scheremetjew M."/>
            <person name="Finn R."/>
            <person name="Kale V."/>
            <person name="Holt S."/>
            <person name="Cochrane G."/>
            <person name="Meng A."/>
            <person name="Brown T."/>
            <person name="Cohen L."/>
        </authorList>
    </citation>
    <scope>NUCLEOTIDE SEQUENCE</scope>
    <source>
        <strain evidence="3">Pbaha01</strain>
    </source>
</reference>
<dbReference type="PANTHER" id="PTHR13817">
    <property type="entry name" value="TITIN"/>
    <property type="match status" value="1"/>
</dbReference>
<feature type="domain" description="Fibronectin type-III" evidence="2">
    <location>
        <begin position="174"/>
        <end position="274"/>
    </location>
</feature>
<dbReference type="InterPro" id="IPR013783">
    <property type="entry name" value="Ig-like_fold"/>
</dbReference>
<proteinExistence type="predicted"/>
<dbReference type="AlphaFoldDB" id="A0A7S0A7G0"/>
<dbReference type="CDD" id="cd00063">
    <property type="entry name" value="FN3"/>
    <property type="match status" value="4"/>
</dbReference>
<evidence type="ECO:0000259" key="2">
    <source>
        <dbReference type="PROSITE" id="PS50853"/>
    </source>
</evidence>
<sequence>MNNGLGGTIWYHTTVEDTSQRWFTATGLVTNREHLVQVTVVSAVTESERSSTLAVRSCGAPGTPDAPVRKSSTSTSITVEWSAPEDNGCPMTGYRIYLDENGDDVADQEIHPGAGDDTNPIDPSLDPTVLEVQKTGLNTGQEYGFQVRAYNARGSTYSVWSTIKAASEPLQMDPPTALIMSSTSTSIMLKWILPDLQGGTAVGYKVFRNNGVGTTISPTPDTTCQMEFNPAPQQCMVSGLTPGEDYLFQMLTINDIGEGPLSITTSLKSATVPARIDTHRNTLSKLNPASLKFEWTAPADNGATIYNYNGELHFVDDGSVKVWSGNGELANPFTATEVLLVGPGPQYNLYENKQYKFRLQAENIMGLGIWSEWTSLTEAPRGFTLDPPITPRNFGRHTDTPVAGYVKLSWDAYADYYTPPYILETGGDQLAHITYEVWGGKTTLVQLNMTDDQATTHTEAVPAGETWYFKVRGMNSAGLTSPFTATLAMISAEVPGKPNLTSATSTTAGEVVLLWDVPAGITGAPIIRYEVSNDNFVASKLEVVNTATSYAFSGQSQGARLTYYVRAVNAVGPGLSDSESVCVHPGPCP</sequence>
<dbReference type="SUPFAM" id="SSF49265">
    <property type="entry name" value="Fibronectin type III"/>
    <property type="match status" value="4"/>
</dbReference>
<dbReference type="Pfam" id="PF00041">
    <property type="entry name" value="fn3"/>
    <property type="match status" value="2"/>
</dbReference>
<dbReference type="Gene3D" id="2.60.40.10">
    <property type="entry name" value="Immunoglobulins"/>
    <property type="match status" value="4"/>
</dbReference>
<gene>
    <name evidence="3" type="ORF">PBAH0796_LOCUS10677</name>
</gene>